<evidence type="ECO:0000313" key="7">
    <source>
        <dbReference type="EMBL" id="ATQ43751.1"/>
    </source>
</evidence>
<comment type="similarity">
    <text evidence="4">Belongs to the metallo-beta-lactamase superfamily. Type III sulfatase family.</text>
</comment>
<dbReference type="EMBL" id="CP024201">
    <property type="protein sequence ID" value="ATQ43751.1"/>
    <property type="molecule type" value="Genomic_DNA"/>
</dbReference>
<proteinExistence type="inferred from homology"/>
<dbReference type="InterPro" id="IPR029228">
    <property type="entry name" value="Alkyl_sulf_dimr"/>
</dbReference>
<dbReference type="Gene3D" id="3.30.1050.10">
    <property type="entry name" value="SCP2 sterol-binding domain"/>
    <property type="match status" value="1"/>
</dbReference>
<protein>
    <submittedName>
        <fullName evidence="7">Alkyl/aryl-sulfatase</fullName>
    </submittedName>
</protein>
<evidence type="ECO:0000256" key="2">
    <source>
        <dbReference type="ARBA" id="ARBA00022801"/>
    </source>
</evidence>
<dbReference type="GO" id="GO:0046872">
    <property type="term" value="F:metal ion binding"/>
    <property type="evidence" value="ECO:0007669"/>
    <property type="project" value="UniProtKB-KW"/>
</dbReference>
<dbReference type="InterPro" id="IPR052195">
    <property type="entry name" value="Bact_Alkyl/Aryl-Sulfatase"/>
</dbReference>
<dbReference type="AlphaFoldDB" id="A0A2D2B0I6"/>
<dbReference type="SUPFAM" id="SSF56281">
    <property type="entry name" value="Metallo-hydrolase/oxidoreductase"/>
    <property type="match status" value="1"/>
</dbReference>
<feature type="domain" description="Metallo-beta-lactamase" evidence="6">
    <location>
        <begin position="119"/>
        <end position="341"/>
    </location>
</feature>
<dbReference type="Proteomes" id="UP000228945">
    <property type="component" value="Chromosome"/>
</dbReference>
<dbReference type="FunFam" id="3.60.15.30:FF:000001">
    <property type="entry name" value="Alkyl/aryl-sulfatase BDS1"/>
    <property type="match status" value="1"/>
</dbReference>
<dbReference type="Pfam" id="PF14864">
    <property type="entry name" value="Alkyl_sulf_C"/>
    <property type="match status" value="1"/>
</dbReference>
<dbReference type="Gene3D" id="1.25.40.880">
    <property type="entry name" value="Alkyl sulfatase, dimerisation domain"/>
    <property type="match status" value="1"/>
</dbReference>
<keyword evidence="5" id="KW-0732">Signal</keyword>
<dbReference type="InterPro" id="IPR038536">
    <property type="entry name" value="Alkyl/aryl-sulf_dimr_sf"/>
</dbReference>
<dbReference type="PANTHER" id="PTHR43223">
    <property type="entry name" value="ALKYL/ARYL-SULFATASE"/>
    <property type="match status" value="1"/>
</dbReference>
<evidence type="ECO:0000259" key="6">
    <source>
        <dbReference type="SMART" id="SM00849"/>
    </source>
</evidence>
<reference evidence="7 8" key="1">
    <citation type="submission" date="2017-10" db="EMBL/GenBank/DDBJ databases">
        <title>Genome sequence of Caulobacter mirabilis FWC38.</title>
        <authorList>
            <person name="Fiebig A."/>
            <person name="Crosson S."/>
        </authorList>
    </citation>
    <scope>NUCLEOTIDE SEQUENCE [LARGE SCALE GENOMIC DNA]</scope>
    <source>
        <strain evidence="7 8">FWC 38</strain>
    </source>
</reference>
<dbReference type="KEGG" id="cmb:CSW64_15795"/>
<dbReference type="Gene3D" id="3.60.15.30">
    <property type="entry name" value="Metallo-beta-lactamase domain"/>
    <property type="match status" value="1"/>
</dbReference>
<dbReference type="InterPro" id="IPR036866">
    <property type="entry name" value="RibonucZ/Hydroxyglut_hydro"/>
</dbReference>
<keyword evidence="1" id="KW-0479">Metal-binding</keyword>
<dbReference type="GO" id="GO:0018909">
    <property type="term" value="P:dodecyl sulfate metabolic process"/>
    <property type="evidence" value="ECO:0007669"/>
    <property type="project" value="InterPro"/>
</dbReference>
<evidence type="ECO:0000256" key="3">
    <source>
        <dbReference type="ARBA" id="ARBA00022833"/>
    </source>
</evidence>
<evidence type="ECO:0000256" key="4">
    <source>
        <dbReference type="ARBA" id="ARBA00033751"/>
    </source>
</evidence>
<evidence type="ECO:0000313" key="8">
    <source>
        <dbReference type="Proteomes" id="UP000228945"/>
    </source>
</evidence>
<accession>A0A2D2B0I6</accession>
<evidence type="ECO:0000256" key="1">
    <source>
        <dbReference type="ARBA" id="ARBA00022723"/>
    </source>
</evidence>
<dbReference type="Pfam" id="PF00753">
    <property type="entry name" value="Lactamase_B"/>
    <property type="match status" value="1"/>
</dbReference>
<dbReference type="OrthoDB" id="9815874at2"/>
<dbReference type="GO" id="GO:0018741">
    <property type="term" value="F:linear primary-alkylsulfatase activity"/>
    <property type="evidence" value="ECO:0007669"/>
    <property type="project" value="InterPro"/>
</dbReference>
<dbReference type="InterPro" id="IPR036527">
    <property type="entry name" value="SCP2_sterol-bd_dom_sf"/>
</dbReference>
<dbReference type="RefSeq" id="WP_099623000.1">
    <property type="nucleotide sequence ID" value="NZ_CP024201.1"/>
</dbReference>
<dbReference type="GO" id="GO:0046983">
    <property type="term" value="F:protein dimerization activity"/>
    <property type="evidence" value="ECO:0007669"/>
    <property type="project" value="InterPro"/>
</dbReference>
<keyword evidence="8" id="KW-1185">Reference proteome</keyword>
<feature type="signal peptide" evidence="5">
    <location>
        <begin position="1"/>
        <end position="20"/>
    </location>
</feature>
<organism evidence="7 8">
    <name type="scientific">Caulobacter mirabilis</name>
    <dbReference type="NCBI Taxonomy" id="69666"/>
    <lineage>
        <taxon>Bacteria</taxon>
        <taxon>Pseudomonadati</taxon>
        <taxon>Pseudomonadota</taxon>
        <taxon>Alphaproteobacteria</taxon>
        <taxon>Caulobacterales</taxon>
        <taxon>Caulobacteraceae</taxon>
        <taxon>Caulobacter</taxon>
    </lineage>
</organism>
<dbReference type="CDD" id="cd07710">
    <property type="entry name" value="arylsulfatase_Sdsa1-like_MBL-fold"/>
    <property type="match status" value="1"/>
</dbReference>
<dbReference type="SMART" id="SM00849">
    <property type="entry name" value="Lactamase_B"/>
    <property type="match status" value="1"/>
</dbReference>
<dbReference type="InterPro" id="IPR044097">
    <property type="entry name" value="Bds1/SdsA1_MBL-fold"/>
</dbReference>
<feature type="chain" id="PRO_5013622160" evidence="5">
    <location>
        <begin position="21"/>
        <end position="650"/>
    </location>
</feature>
<dbReference type="Pfam" id="PF14863">
    <property type="entry name" value="Alkyl_sulf_dimr"/>
    <property type="match status" value="1"/>
</dbReference>
<evidence type="ECO:0000256" key="5">
    <source>
        <dbReference type="SAM" id="SignalP"/>
    </source>
</evidence>
<dbReference type="PANTHER" id="PTHR43223:SF1">
    <property type="entry name" value="ALKYL_ARYL-SULFATASE BDS1"/>
    <property type="match status" value="1"/>
</dbReference>
<dbReference type="SUPFAM" id="SSF55718">
    <property type="entry name" value="SCP-like"/>
    <property type="match status" value="1"/>
</dbReference>
<keyword evidence="2" id="KW-0378">Hydrolase</keyword>
<dbReference type="InterPro" id="IPR001279">
    <property type="entry name" value="Metallo-B-lactamas"/>
</dbReference>
<sequence length="650" mass="70135">MRRLAAILTASSLLAGGVQAAEAPSAATLKAQAELKKTLPFADRQDFDFAARGFVGTRSDPVIRRADGGVAWDLSAYDFAKGEAPATVNPSLWRQAQLLAKSGLFQVSDTVWQVRGFDVANITFVKGETGWIVIDPLTTAETARAALDLVTEKLGARPVVAVVYTHSHADHFGGVKGVASQADVDAGKVQVIAPEGFLEEAVSENVIAGPAMSRRAQYQFGYNLTPGPEGQMSVGIGLAVAKGSTTLIAPTRSIAKTGETLTVDGVKIAFQVTPGTEAPAEMNLYFPDWKILCMAENANATMHNVLTPRGALVRDAKAWAGYLSESLHLYGEQTEVMFTSHGWPRFGGEVVRSYLADHRDAYKYLHDQTVRLMNAGYTGAEIANRIQLPEALARDWFNRGYYGTMSFNSRAVYQRYMGWYDANPVNLAVLEPADEAARSVEAMGGAAKVKVLAKTAHEKGDYRWAATLLNKAVLADPRDAEAKEALARAYDQMGWQAESSLWRNMYLTGAGELRNGVPAPAQGGVGSPDVIANLPSEMIFDLLAVRLNADKAGDASLKVIFAFPERKERWRVTVRNGVLLAEPAGEGEKADATLTLARPLLLQSLFTGAPLASKVMSGEAKIDGDPLVFQRLTGWFDRPSGPFPIVTRPD</sequence>
<keyword evidence="3" id="KW-0862">Zinc</keyword>
<name>A0A2D2B0I6_9CAUL</name>
<gene>
    <name evidence="7" type="ORF">CSW64_15795</name>
</gene>
<dbReference type="InterPro" id="IPR029229">
    <property type="entry name" value="Alkyl_sulf_C"/>
</dbReference>